<dbReference type="SUPFAM" id="SSF103473">
    <property type="entry name" value="MFS general substrate transporter"/>
    <property type="match status" value="1"/>
</dbReference>
<feature type="transmembrane region" description="Helical" evidence="3">
    <location>
        <begin position="423"/>
        <end position="449"/>
    </location>
</feature>
<comment type="similarity">
    <text evidence="2">Belongs to the major facilitator superfamily. Monocarboxylate porter (TC 2.A.1.13) family.</text>
</comment>
<evidence type="ECO:0000256" key="1">
    <source>
        <dbReference type="ARBA" id="ARBA00004141"/>
    </source>
</evidence>
<proteinExistence type="inferred from homology"/>
<protein>
    <submittedName>
        <fullName evidence="5">Major facilitator superfamily domain-containing protein</fullName>
    </submittedName>
</protein>
<dbReference type="Gene3D" id="1.20.1250.20">
    <property type="entry name" value="MFS general substrate transporter like domains"/>
    <property type="match status" value="1"/>
</dbReference>
<dbReference type="InterPro" id="IPR020846">
    <property type="entry name" value="MFS_dom"/>
</dbReference>
<comment type="subcellular location">
    <subcellularLocation>
        <location evidence="1">Membrane</location>
        <topology evidence="1">Multi-pass membrane protein</topology>
    </subcellularLocation>
</comment>
<feature type="transmembrane region" description="Helical" evidence="3">
    <location>
        <begin position="396"/>
        <end position="417"/>
    </location>
</feature>
<dbReference type="Proteomes" id="UP000325945">
    <property type="component" value="Unassembled WGS sequence"/>
</dbReference>
<feature type="transmembrane region" description="Helical" evidence="3">
    <location>
        <begin position="461"/>
        <end position="482"/>
    </location>
</feature>
<dbReference type="PANTHER" id="PTHR11360">
    <property type="entry name" value="MONOCARBOXYLATE TRANSPORTER"/>
    <property type="match status" value="1"/>
</dbReference>
<feature type="transmembrane region" description="Helical" evidence="3">
    <location>
        <begin position="367"/>
        <end position="389"/>
    </location>
</feature>
<dbReference type="PROSITE" id="PS50850">
    <property type="entry name" value="MFS"/>
    <property type="match status" value="1"/>
</dbReference>
<gene>
    <name evidence="5" type="ORF">BDV39DRAFT_212063</name>
</gene>
<dbReference type="AlphaFoldDB" id="A0A5N6XLA5"/>
<dbReference type="InterPro" id="IPR050327">
    <property type="entry name" value="Proton-linked_MCT"/>
</dbReference>
<evidence type="ECO:0000313" key="5">
    <source>
        <dbReference type="EMBL" id="KAE8334067.1"/>
    </source>
</evidence>
<reference evidence="6" key="1">
    <citation type="submission" date="2019-04" db="EMBL/GenBank/DDBJ databases">
        <title>Friends and foes A comparative genomics studyof 23 Aspergillus species from section Flavi.</title>
        <authorList>
            <consortium name="DOE Joint Genome Institute"/>
            <person name="Kjaerbolling I."/>
            <person name="Vesth T."/>
            <person name="Frisvad J.C."/>
            <person name="Nybo J.L."/>
            <person name="Theobald S."/>
            <person name="Kildgaard S."/>
            <person name="Isbrandt T."/>
            <person name="Kuo A."/>
            <person name="Sato A."/>
            <person name="Lyhne E.K."/>
            <person name="Kogle M.E."/>
            <person name="Wiebenga A."/>
            <person name="Kun R.S."/>
            <person name="Lubbers R.J."/>
            <person name="Makela M.R."/>
            <person name="Barry K."/>
            <person name="Chovatia M."/>
            <person name="Clum A."/>
            <person name="Daum C."/>
            <person name="Haridas S."/>
            <person name="He G."/>
            <person name="LaButti K."/>
            <person name="Lipzen A."/>
            <person name="Mondo S."/>
            <person name="Riley R."/>
            <person name="Salamov A."/>
            <person name="Simmons B.A."/>
            <person name="Magnuson J.K."/>
            <person name="Henrissat B."/>
            <person name="Mortensen U.H."/>
            <person name="Larsen T.O."/>
            <person name="Devries R.P."/>
            <person name="Grigoriev I.V."/>
            <person name="Machida M."/>
            <person name="Baker S.E."/>
            <person name="Andersen M.R."/>
        </authorList>
    </citation>
    <scope>NUCLEOTIDE SEQUENCE [LARGE SCALE GENOMIC DNA]</scope>
    <source>
        <strain evidence="6">CBS 130017</strain>
    </source>
</reference>
<dbReference type="PANTHER" id="PTHR11360:SF319">
    <property type="entry name" value="MAJOR FACILITATOR SUPERFAMILY (MFS) PROFILE DOMAIN-CONTAINING PROTEIN"/>
    <property type="match status" value="1"/>
</dbReference>
<accession>A0A5N6XLA5</accession>
<feature type="transmembrane region" description="Helical" evidence="3">
    <location>
        <begin position="334"/>
        <end position="355"/>
    </location>
</feature>
<dbReference type="InterPro" id="IPR011701">
    <property type="entry name" value="MFS"/>
</dbReference>
<evidence type="ECO:0000313" key="6">
    <source>
        <dbReference type="Proteomes" id="UP000325945"/>
    </source>
</evidence>
<feature type="transmembrane region" description="Helical" evidence="3">
    <location>
        <begin position="169"/>
        <end position="187"/>
    </location>
</feature>
<evidence type="ECO:0000259" key="4">
    <source>
        <dbReference type="PROSITE" id="PS50850"/>
    </source>
</evidence>
<organism evidence="5 6">
    <name type="scientific">Aspergillus sergii</name>
    <dbReference type="NCBI Taxonomy" id="1034303"/>
    <lineage>
        <taxon>Eukaryota</taxon>
        <taxon>Fungi</taxon>
        <taxon>Dikarya</taxon>
        <taxon>Ascomycota</taxon>
        <taxon>Pezizomycotina</taxon>
        <taxon>Eurotiomycetes</taxon>
        <taxon>Eurotiomycetidae</taxon>
        <taxon>Eurotiales</taxon>
        <taxon>Aspergillaceae</taxon>
        <taxon>Aspergillus</taxon>
        <taxon>Aspergillus subgen. Circumdati</taxon>
    </lineage>
</organism>
<feature type="transmembrane region" description="Helical" evidence="3">
    <location>
        <begin position="194"/>
        <end position="214"/>
    </location>
</feature>
<dbReference type="InterPro" id="IPR036259">
    <property type="entry name" value="MFS_trans_sf"/>
</dbReference>
<dbReference type="EMBL" id="ML741761">
    <property type="protein sequence ID" value="KAE8334067.1"/>
    <property type="molecule type" value="Genomic_DNA"/>
</dbReference>
<keyword evidence="3" id="KW-0472">Membrane</keyword>
<feature type="transmembrane region" description="Helical" evidence="3">
    <location>
        <begin position="494"/>
        <end position="514"/>
    </location>
</feature>
<evidence type="ECO:0000256" key="3">
    <source>
        <dbReference type="SAM" id="Phobius"/>
    </source>
</evidence>
<name>A0A5N6XLA5_9EURO</name>
<evidence type="ECO:0000256" key="2">
    <source>
        <dbReference type="ARBA" id="ARBA00006727"/>
    </source>
</evidence>
<keyword evidence="6" id="KW-1185">Reference proteome</keyword>
<keyword evidence="3" id="KW-0812">Transmembrane</keyword>
<dbReference type="GO" id="GO:0022857">
    <property type="term" value="F:transmembrane transporter activity"/>
    <property type="evidence" value="ECO:0007669"/>
    <property type="project" value="InterPro"/>
</dbReference>
<keyword evidence="3" id="KW-1133">Transmembrane helix</keyword>
<feature type="transmembrane region" description="Helical" evidence="3">
    <location>
        <begin position="136"/>
        <end position="157"/>
    </location>
</feature>
<dbReference type="GO" id="GO:0016020">
    <property type="term" value="C:membrane"/>
    <property type="evidence" value="ECO:0007669"/>
    <property type="project" value="UniProtKB-SubCell"/>
</dbReference>
<sequence length="520" mass="56233">MLQRSPTYIASLPTRGTFEAIVSKLLPRSVAHRIIRLKWMLFSFFMVRGSNDCVFVPMGTFMPHFGVQKPALLPGQLTGLLHPNKEGELSLAESQHIELARNGNEANGSRTDLAIQNDTDFPDGGVNAWRTALGGFLAFIASIGFMSGGSVFQSYYITTTLSSSSASDIAWIGSVQLWGCFFFGIWAGRLSDKYGPAVPLGLGTVFMVFGIMMASISKQYYQFLLSQGFCVALGMGWIFTPALAVQSQWFLRRRGFVVGAVMSGQNVGGIIWPVLTNKLLIDNGMSLGWTLRIIGFIQLGLMTAATLLVKPRFPRTSNVDVFPIRQYFTNKRTIAFTIALVIMDLGIYIPWFYITPFTMKYGASASLAFYNAAILNGGAFLGCYALGIVADSGLGFFNSLTVVTFASAVVAFAWIGARNIGGIIVWTVVYGILSGALQAIFSPCLSLLAPTPEVTGSWNGIAITIGSFAVLGTGPIAGKLLSDEDGTGYVPMQLFTGSCLVLAGVFYLATRVLVSRDRWI</sequence>
<feature type="transmembrane region" description="Helical" evidence="3">
    <location>
        <begin position="220"/>
        <end position="244"/>
    </location>
</feature>
<dbReference type="Pfam" id="PF07690">
    <property type="entry name" value="MFS_1"/>
    <property type="match status" value="1"/>
</dbReference>
<feature type="domain" description="Major facilitator superfamily (MFS) profile" evidence="4">
    <location>
        <begin position="127"/>
        <end position="515"/>
    </location>
</feature>
<feature type="transmembrane region" description="Helical" evidence="3">
    <location>
        <begin position="287"/>
        <end position="309"/>
    </location>
</feature>
<feature type="transmembrane region" description="Helical" evidence="3">
    <location>
        <begin position="256"/>
        <end position="275"/>
    </location>
</feature>